<evidence type="ECO:0000256" key="1">
    <source>
        <dbReference type="SAM" id="Phobius"/>
    </source>
</evidence>
<dbReference type="PANTHER" id="PTHR43471">
    <property type="entry name" value="ABC TRANSPORTER PERMEASE"/>
    <property type="match status" value="1"/>
</dbReference>
<keyword evidence="1" id="KW-1133">Transmembrane helix</keyword>
<name>A0A1J5TLM0_9ARCH</name>
<reference evidence="2 3" key="1">
    <citation type="submission" date="2016-08" db="EMBL/GenBank/DDBJ databases">
        <title>New Insights into Marine Group III Euryarchaeota, from dark to light.</title>
        <authorList>
            <person name="Haro-Moreno J.M."/>
            <person name="Rodriguez-Valera F."/>
            <person name="Lopez-Garcia P."/>
            <person name="Moreira D."/>
            <person name="Martin-Cuadrado A.B."/>
        </authorList>
    </citation>
    <scope>NUCLEOTIDE SEQUENCE [LARGE SCALE GENOMIC DNA]</scope>
    <source>
        <strain evidence="2">CG-Epi2</strain>
    </source>
</reference>
<dbReference type="GO" id="GO:0140359">
    <property type="term" value="F:ABC-type transporter activity"/>
    <property type="evidence" value="ECO:0007669"/>
    <property type="project" value="InterPro"/>
</dbReference>
<organism evidence="2 3">
    <name type="scientific">Marine Group III euryarchaeote CG-Epi2</name>
    <dbReference type="NCBI Taxonomy" id="1888996"/>
    <lineage>
        <taxon>Archaea</taxon>
        <taxon>Methanobacteriati</taxon>
        <taxon>Thermoplasmatota</taxon>
        <taxon>Thermoplasmata</taxon>
        <taxon>Candidatus Thermoprofundales</taxon>
    </lineage>
</organism>
<dbReference type="PANTHER" id="PTHR43471:SF10">
    <property type="entry name" value="SLL1107 PROTEIN"/>
    <property type="match status" value="1"/>
</dbReference>
<gene>
    <name evidence="2" type="ORF">BET99_05685</name>
</gene>
<feature type="transmembrane region" description="Helical" evidence="1">
    <location>
        <begin position="137"/>
        <end position="164"/>
    </location>
</feature>
<proteinExistence type="predicted"/>
<dbReference type="AlphaFoldDB" id="A0A1J5TLM0"/>
<comment type="caution">
    <text evidence="2">The sequence shown here is derived from an EMBL/GenBank/DDBJ whole genome shotgun (WGS) entry which is preliminary data.</text>
</comment>
<feature type="transmembrane region" description="Helical" evidence="1">
    <location>
        <begin position="97"/>
        <end position="116"/>
    </location>
</feature>
<evidence type="ECO:0000313" key="2">
    <source>
        <dbReference type="EMBL" id="OIR21858.1"/>
    </source>
</evidence>
<dbReference type="Pfam" id="PF12679">
    <property type="entry name" value="ABC2_membrane_2"/>
    <property type="match status" value="1"/>
</dbReference>
<sequence length="301" mass="34548">MEIKGILERSRNLGRPIIKDAILRLIMNKLTWILILILLLPPILGLWVYTNEQDERQIQEINGDKIYYYDADAESDLVGLPIHENVRDDFIEISNMFLIKFIGVLMAIMFASELINEEFNKKTIQILRTTPIRPLEIILYRYIAGVVCMFTILTVTSLIYYVIIMMNAGLYGIKEELDILFLVIKLLLLESVAYIGIFILISVYFDKPFFLGIIYWMLWEMIVSGGNYQQITVSHYLNSVLFQGLENMGWDVLTKDYGLIKSAGNETVDLVTDPFTAAVIIVILALITIGISAKGIERRQF</sequence>
<dbReference type="GO" id="GO:0005886">
    <property type="term" value="C:plasma membrane"/>
    <property type="evidence" value="ECO:0007669"/>
    <property type="project" value="UniProtKB-SubCell"/>
</dbReference>
<feature type="transmembrane region" description="Helical" evidence="1">
    <location>
        <begin position="21"/>
        <end position="44"/>
    </location>
</feature>
<keyword evidence="1" id="KW-0472">Membrane</keyword>
<feature type="transmembrane region" description="Helical" evidence="1">
    <location>
        <begin position="179"/>
        <end position="201"/>
    </location>
</feature>
<feature type="transmembrane region" description="Helical" evidence="1">
    <location>
        <begin position="208"/>
        <end position="228"/>
    </location>
</feature>
<evidence type="ECO:0000313" key="3">
    <source>
        <dbReference type="Proteomes" id="UP000183615"/>
    </source>
</evidence>
<protein>
    <recommendedName>
        <fullName evidence="4">ABC transporter permease</fullName>
    </recommendedName>
</protein>
<feature type="transmembrane region" description="Helical" evidence="1">
    <location>
        <begin position="275"/>
        <end position="293"/>
    </location>
</feature>
<evidence type="ECO:0008006" key="4">
    <source>
        <dbReference type="Google" id="ProtNLM"/>
    </source>
</evidence>
<keyword evidence="1" id="KW-0812">Transmembrane</keyword>
<accession>A0A1J5TLM0</accession>
<dbReference type="EMBL" id="MIYZ01000033">
    <property type="protein sequence ID" value="OIR21858.1"/>
    <property type="molecule type" value="Genomic_DNA"/>
</dbReference>
<dbReference type="Proteomes" id="UP000183615">
    <property type="component" value="Unassembled WGS sequence"/>
</dbReference>